<accession>A0A812NU90</accession>
<protein>
    <submittedName>
        <fullName evidence="1">Uncharacterized protein</fullName>
    </submittedName>
</protein>
<organism evidence="1 2">
    <name type="scientific">Symbiodinium natans</name>
    <dbReference type="NCBI Taxonomy" id="878477"/>
    <lineage>
        <taxon>Eukaryota</taxon>
        <taxon>Sar</taxon>
        <taxon>Alveolata</taxon>
        <taxon>Dinophyceae</taxon>
        <taxon>Suessiales</taxon>
        <taxon>Symbiodiniaceae</taxon>
        <taxon>Symbiodinium</taxon>
    </lineage>
</organism>
<sequence>MDTEESPMAEMFALFPHESAVVMQRGIELGIICSCLLVIHCWQLVMRFWSSQEASDAILRTLCLARIICAIPSRDSEYLMQDEPNKVIINPSEQDVFSAFSFGAKFHGVQQVSFKVFITHIPLQSLKSLIDEVKSGKENFHVKVEKMVRCHPEVANFIAVRNYMNSMMDKIDNLLMNATASATTAMRMSEKQLQACLAPDLAEQLQQEHRKAKQPANPKLRDTCIQGSLATRRPREEEEVEEEIEEEEGGGRVTWCEACETVKSISPDPFPAFIVVADTLGRARRTFFPKTAKKEPADETGRVHKLHVRRLRHAFIHVVPELRSATSRLEDFVIQWKMFSRAESGPALVLKRWLPPRSEAAAGCTADIDVAIDMVRTFGLQLERLPSSRSVGGY</sequence>
<gene>
    <name evidence="1" type="ORF">SNAT2548_LOCUS16992</name>
</gene>
<keyword evidence="2" id="KW-1185">Reference proteome</keyword>
<dbReference type="OrthoDB" id="1302410at2759"/>
<dbReference type="Proteomes" id="UP000604046">
    <property type="component" value="Unassembled WGS sequence"/>
</dbReference>
<evidence type="ECO:0000313" key="2">
    <source>
        <dbReference type="Proteomes" id="UP000604046"/>
    </source>
</evidence>
<name>A0A812NU90_9DINO</name>
<dbReference type="EMBL" id="CAJNDS010002097">
    <property type="protein sequence ID" value="CAE7324503.1"/>
    <property type="molecule type" value="Genomic_DNA"/>
</dbReference>
<evidence type="ECO:0000313" key="1">
    <source>
        <dbReference type="EMBL" id="CAE7324503.1"/>
    </source>
</evidence>
<reference evidence="1" key="1">
    <citation type="submission" date="2021-02" db="EMBL/GenBank/DDBJ databases">
        <authorList>
            <person name="Dougan E. K."/>
            <person name="Rhodes N."/>
            <person name="Thang M."/>
            <person name="Chan C."/>
        </authorList>
    </citation>
    <scope>NUCLEOTIDE SEQUENCE</scope>
</reference>
<comment type="caution">
    <text evidence="1">The sequence shown here is derived from an EMBL/GenBank/DDBJ whole genome shotgun (WGS) entry which is preliminary data.</text>
</comment>
<dbReference type="AlphaFoldDB" id="A0A812NU90"/>
<proteinExistence type="predicted"/>